<proteinExistence type="predicted"/>
<evidence type="ECO:0000313" key="3">
    <source>
        <dbReference type="Proteomes" id="UP000560658"/>
    </source>
</evidence>
<accession>A0A840D510</accession>
<gene>
    <name evidence="2" type="ORF">GGR06_001215</name>
</gene>
<protein>
    <recommendedName>
        <fullName evidence="4">DUF3575 domain-containing protein</fullName>
    </recommendedName>
</protein>
<name>A0A840D510_9BACE</name>
<dbReference type="RefSeq" id="WP_244437371.1">
    <property type="nucleotide sequence ID" value="NZ_JACIER010000004.1"/>
</dbReference>
<feature type="chain" id="PRO_5033025410" description="DUF3575 domain-containing protein" evidence="1">
    <location>
        <begin position="32"/>
        <end position="192"/>
    </location>
</feature>
<evidence type="ECO:0000313" key="2">
    <source>
        <dbReference type="EMBL" id="MBB4043433.1"/>
    </source>
</evidence>
<feature type="signal peptide" evidence="1">
    <location>
        <begin position="1"/>
        <end position="31"/>
    </location>
</feature>
<keyword evidence="3" id="KW-1185">Reference proteome</keyword>
<dbReference type="EMBL" id="JACIER010000004">
    <property type="protein sequence ID" value="MBB4043433.1"/>
    <property type="molecule type" value="Genomic_DNA"/>
</dbReference>
<sequence>MKMKKRSSCNCSLQILLAALFMLSVCGKVHGQFYSVSTDALGLGTGTFNVEGSMAINSHWTIHLPVRYNPWTFSGNKKMKQLSVLPGVRYWLRESYAGGWFFGSNAILSRYNFGGLLGSSYRYDGEGYGLGLSAGYSIPLQKHWNLEFELGGGLVWSRRDKYPCVRCGQKIKEEKGVWLAPDKASVSIVYLF</sequence>
<reference evidence="2" key="1">
    <citation type="submission" date="2020-08" db="EMBL/GenBank/DDBJ databases">
        <title>Genomic Encyclopedia of Type Strains, Phase IV (KMG-IV): sequencing the most valuable type-strain genomes for metagenomic binning, comparative biology and taxonomic classification.</title>
        <authorList>
            <person name="Goeker M."/>
        </authorList>
    </citation>
    <scope>NUCLEOTIDE SEQUENCE [LARGE SCALE GENOMIC DNA]</scope>
    <source>
        <strain evidence="2">DSM 105720</strain>
    </source>
</reference>
<dbReference type="Pfam" id="PF12099">
    <property type="entry name" value="DUF3575"/>
    <property type="match status" value="1"/>
</dbReference>
<comment type="caution">
    <text evidence="2">The sequence shown here is derived from an EMBL/GenBank/DDBJ whole genome shotgun (WGS) entry which is preliminary data.</text>
</comment>
<keyword evidence="1" id="KW-0732">Signal</keyword>
<dbReference type="SUPFAM" id="SSF103515">
    <property type="entry name" value="Autotransporter"/>
    <property type="match status" value="1"/>
</dbReference>
<organism evidence="2 3">
    <name type="scientific">Bacteroides reticulotermitis</name>
    <dbReference type="NCBI Taxonomy" id="1133319"/>
    <lineage>
        <taxon>Bacteria</taxon>
        <taxon>Pseudomonadati</taxon>
        <taxon>Bacteroidota</taxon>
        <taxon>Bacteroidia</taxon>
        <taxon>Bacteroidales</taxon>
        <taxon>Bacteroidaceae</taxon>
        <taxon>Bacteroides</taxon>
    </lineage>
</organism>
<dbReference type="AlphaFoldDB" id="A0A840D510"/>
<dbReference type="InterPro" id="IPR036709">
    <property type="entry name" value="Autotransporte_beta_dom_sf"/>
</dbReference>
<dbReference type="InterPro" id="IPR021958">
    <property type="entry name" value="DUF3575"/>
</dbReference>
<evidence type="ECO:0000256" key="1">
    <source>
        <dbReference type="SAM" id="SignalP"/>
    </source>
</evidence>
<dbReference type="Proteomes" id="UP000560658">
    <property type="component" value="Unassembled WGS sequence"/>
</dbReference>
<evidence type="ECO:0008006" key="4">
    <source>
        <dbReference type="Google" id="ProtNLM"/>
    </source>
</evidence>